<dbReference type="EMBL" id="CAJNOW010004554">
    <property type="protein sequence ID" value="CAF1421582.1"/>
    <property type="molecule type" value="Genomic_DNA"/>
</dbReference>
<dbReference type="EMBL" id="CAJOBI010000624">
    <property type="protein sequence ID" value="CAF3835496.1"/>
    <property type="molecule type" value="Genomic_DNA"/>
</dbReference>
<evidence type="ECO:0000313" key="2">
    <source>
        <dbReference type="EMBL" id="CAF1421582.1"/>
    </source>
</evidence>
<evidence type="ECO:0000313" key="5">
    <source>
        <dbReference type="EMBL" id="CAF3828712.1"/>
    </source>
</evidence>
<evidence type="ECO:0000313" key="3">
    <source>
        <dbReference type="EMBL" id="CAF1913831.1"/>
    </source>
</evidence>
<evidence type="ECO:0000313" key="7">
    <source>
        <dbReference type="EMBL" id="CAF3836476.1"/>
    </source>
</evidence>
<evidence type="ECO:0000313" key="6">
    <source>
        <dbReference type="EMBL" id="CAF3835496.1"/>
    </source>
</evidence>
<organism evidence="3 9">
    <name type="scientific">Rotaria magnacalcarata</name>
    <dbReference type="NCBI Taxonomy" id="392030"/>
    <lineage>
        <taxon>Eukaryota</taxon>
        <taxon>Metazoa</taxon>
        <taxon>Spiralia</taxon>
        <taxon>Gnathifera</taxon>
        <taxon>Rotifera</taxon>
        <taxon>Eurotatoria</taxon>
        <taxon>Bdelloidea</taxon>
        <taxon>Philodinida</taxon>
        <taxon>Philodinidae</taxon>
        <taxon>Rotaria</taxon>
    </lineage>
</organism>
<dbReference type="Proteomes" id="UP000663855">
    <property type="component" value="Unassembled WGS sequence"/>
</dbReference>
<dbReference type="EMBL" id="CAJNRE010000064">
    <property type="protein sequence ID" value="CAF1913831.1"/>
    <property type="molecule type" value="Genomic_DNA"/>
</dbReference>
<protein>
    <submittedName>
        <fullName evidence="3">Uncharacterized protein</fullName>
    </submittedName>
</protein>
<dbReference type="Proteomes" id="UP000681720">
    <property type="component" value="Unassembled WGS sequence"/>
</dbReference>
<accession>A0A816KDV3</accession>
<dbReference type="EMBL" id="CAJOBF010002910">
    <property type="protein sequence ID" value="CAF4063119.1"/>
    <property type="molecule type" value="Genomic_DNA"/>
</dbReference>
<evidence type="ECO:0000313" key="8">
    <source>
        <dbReference type="EMBL" id="CAF4063119.1"/>
    </source>
</evidence>
<proteinExistence type="predicted"/>
<evidence type="ECO:0000313" key="9">
    <source>
        <dbReference type="Proteomes" id="UP000663824"/>
    </source>
</evidence>
<dbReference type="Proteomes" id="UP000676336">
    <property type="component" value="Unassembled WGS sequence"/>
</dbReference>
<sequence>MAYLTRGYTFLRDTTESVTVPNNDVAKCMYYLNCVCSAIEYKDNDIKRYCNYANWANLSDAEDRLVFVLCLTLSPDEFINKVFFENDTLCGNMGNKFFEIGEVRNHLIAVQSVLIGGQTRSVKKIMTFKCSWMQRNYFEPMRNLSYRFSSQGQREEALRRSMISGACVIS</sequence>
<dbReference type="OrthoDB" id="661148at2759"/>
<dbReference type="Proteomes" id="UP000663887">
    <property type="component" value="Unassembled WGS sequence"/>
</dbReference>
<dbReference type="Proteomes" id="UP000663834">
    <property type="component" value="Unassembled WGS sequence"/>
</dbReference>
<dbReference type="EMBL" id="CAJOBJ010000657">
    <property type="protein sequence ID" value="CAF3836476.1"/>
    <property type="molecule type" value="Genomic_DNA"/>
</dbReference>
<gene>
    <name evidence="5" type="ORF">BYL167_LOCUS4572</name>
    <name evidence="1" type="ORF">CJN711_LOCUS17776</name>
    <name evidence="7" type="ORF">GIL414_LOCUS3123</name>
    <name evidence="2" type="ORF">KQP761_LOCUS10601</name>
    <name evidence="3" type="ORF">MBJ925_LOCUS1003</name>
    <name evidence="6" type="ORF">SMN809_LOCUS3125</name>
    <name evidence="8" type="ORF">UXM345_LOCUS19958</name>
    <name evidence="4" type="ORF">XDN619_LOCUS4630</name>
</gene>
<dbReference type="EMBL" id="CAJNRG010001083">
    <property type="protein sequence ID" value="CAF2026886.1"/>
    <property type="molecule type" value="Genomic_DNA"/>
</dbReference>
<dbReference type="Proteomes" id="UP000663824">
    <property type="component" value="Unassembled WGS sequence"/>
</dbReference>
<dbReference type="Proteomes" id="UP000663842">
    <property type="component" value="Unassembled WGS sequence"/>
</dbReference>
<evidence type="ECO:0000313" key="1">
    <source>
        <dbReference type="EMBL" id="CAF1317851.1"/>
    </source>
</evidence>
<dbReference type="EMBL" id="CAJOBH010000976">
    <property type="protein sequence ID" value="CAF3828712.1"/>
    <property type="molecule type" value="Genomic_DNA"/>
</dbReference>
<dbReference type="AlphaFoldDB" id="A0A816KDV3"/>
<reference evidence="3" key="1">
    <citation type="submission" date="2021-02" db="EMBL/GenBank/DDBJ databases">
        <authorList>
            <person name="Nowell W R."/>
        </authorList>
    </citation>
    <scope>NUCLEOTIDE SEQUENCE</scope>
</reference>
<evidence type="ECO:0000313" key="4">
    <source>
        <dbReference type="EMBL" id="CAF2026886.1"/>
    </source>
</evidence>
<dbReference type="EMBL" id="CAJNOV010008290">
    <property type="protein sequence ID" value="CAF1317851.1"/>
    <property type="molecule type" value="Genomic_DNA"/>
</dbReference>
<comment type="caution">
    <text evidence="3">The sequence shown here is derived from an EMBL/GenBank/DDBJ whole genome shotgun (WGS) entry which is preliminary data.</text>
</comment>
<name>A0A816KDV3_9BILA</name>
<dbReference type="Proteomes" id="UP000681967">
    <property type="component" value="Unassembled WGS sequence"/>
</dbReference>